<accession>A0ABP7E4T6</accession>
<dbReference type="InterPro" id="IPR013752">
    <property type="entry name" value="KPA_reductase"/>
</dbReference>
<evidence type="ECO:0000256" key="1">
    <source>
        <dbReference type="ARBA" id="ARBA00007870"/>
    </source>
</evidence>
<feature type="domain" description="Ketopantoate reductase C-terminal" evidence="6">
    <location>
        <begin position="186"/>
        <end position="324"/>
    </location>
</feature>
<dbReference type="InterPro" id="IPR003710">
    <property type="entry name" value="ApbA"/>
</dbReference>
<dbReference type="InterPro" id="IPR013328">
    <property type="entry name" value="6PGD_dom2"/>
</dbReference>
<comment type="similarity">
    <text evidence="1 4">Belongs to the ketopantoate reductase family.</text>
</comment>
<comment type="catalytic activity">
    <reaction evidence="4">
        <text>(R)-pantoate + NADP(+) = 2-dehydropantoate + NADPH + H(+)</text>
        <dbReference type="Rhea" id="RHEA:16233"/>
        <dbReference type="ChEBI" id="CHEBI:11561"/>
        <dbReference type="ChEBI" id="CHEBI:15378"/>
        <dbReference type="ChEBI" id="CHEBI:15980"/>
        <dbReference type="ChEBI" id="CHEBI:57783"/>
        <dbReference type="ChEBI" id="CHEBI:58349"/>
        <dbReference type="EC" id="1.1.1.169"/>
    </reaction>
</comment>
<dbReference type="InterPro" id="IPR051402">
    <property type="entry name" value="KPR-Related"/>
</dbReference>
<name>A0ABP7E4T6_9ACTN</name>
<evidence type="ECO:0000313" key="7">
    <source>
        <dbReference type="EMBL" id="GAA3714130.1"/>
    </source>
</evidence>
<protein>
    <recommendedName>
        <fullName evidence="4">2-dehydropantoate 2-reductase</fullName>
        <ecNumber evidence="4">1.1.1.169</ecNumber>
    </recommendedName>
    <alternativeName>
        <fullName evidence="4">Ketopantoate reductase</fullName>
    </alternativeName>
</protein>
<dbReference type="Pfam" id="PF02558">
    <property type="entry name" value="ApbA"/>
    <property type="match status" value="1"/>
</dbReference>
<keyword evidence="2 4" id="KW-0521">NADP</keyword>
<evidence type="ECO:0000256" key="3">
    <source>
        <dbReference type="ARBA" id="ARBA00023002"/>
    </source>
</evidence>
<keyword evidence="8" id="KW-1185">Reference proteome</keyword>
<dbReference type="Pfam" id="PF08546">
    <property type="entry name" value="ApbA_C"/>
    <property type="match status" value="1"/>
</dbReference>
<keyword evidence="3 4" id="KW-0560">Oxidoreductase</keyword>
<dbReference type="EMBL" id="BAABEP010000003">
    <property type="protein sequence ID" value="GAA3714130.1"/>
    <property type="molecule type" value="Genomic_DNA"/>
</dbReference>
<comment type="caution">
    <text evidence="7">The sequence shown here is derived from an EMBL/GenBank/DDBJ whole genome shotgun (WGS) entry which is preliminary data.</text>
</comment>
<organism evidence="7 8">
    <name type="scientific">Streptomyces tremellae</name>
    <dbReference type="NCBI Taxonomy" id="1124239"/>
    <lineage>
        <taxon>Bacteria</taxon>
        <taxon>Bacillati</taxon>
        <taxon>Actinomycetota</taxon>
        <taxon>Actinomycetes</taxon>
        <taxon>Kitasatosporales</taxon>
        <taxon>Streptomycetaceae</taxon>
        <taxon>Streptomyces</taxon>
    </lineage>
</organism>
<dbReference type="SUPFAM" id="SSF51735">
    <property type="entry name" value="NAD(P)-binding Rossmann-fold domains"/>
    <property type="match status" value="1"/>
</dbReference>
<dbReference type="SUPFAM" id="SSF48179">
    <property type="entry name" value="6-phosphogluconate dehydrogenase C-terminal domain-like"/>
    <property type="match status" value="1"/>
</dbReference>
<dbReference type="Proteomes" id="UP001499884">
    <property type="component" value="Unassembled WGS sequence"/>
</dbReference>
<dbReference type="PANTHER" id="PTHR21708">
    <property type="entry name" value="PROBABLE 2-DEHYDROPANTOATE 2-REDUCTASE"/>
    <property type="match status" value="1"/>
</dbReference>
<dbReference type="Gene3D" id="3.40.50.720">
    <property type="entry name" value="NAD(P)-binding Rossmann-like Domain"/>
    <property type="match status" value="1"/>
</dbReference>
<evidence type="ECO:0000256" key="2">
    <source>
        <dbReference type="ARBA" id="ARBA00022857"/>
    </source>
</evidence>
<comment type="function">
    <text evidence="4">Catalyzes the NADPH-dependent reduction of ketopantoate into pantoic acid.</text>
</comment>
<dbReference type="PANTHER" id="PTHR21708:SF26">
    <property type="entry name" value="2-DEHYDROPANTOATE 2-REDUCTASE"/>
    <property type="match status" value="1"/>
</dbReference>
<gene>
    <name evidence="7" type="ORF">GCM10023082_09900</name>
</gene>
<dbReference type="InterPro" id="IPR036291">
    <property type="entry name" value="NAD(P)-bd_dom_sf"/>
</dbReference>
<reference evidence="8" key="1">
    <citation type="journal article" date="2019" name="Int. J. Syst. Evol. Microbiol.">
        <title>The Global Catalogue of Microorganisms (GCM) 10K type strain sequencing project: providing services to taxonomists for standard genome sequencing and annotation.</title>
        <authorList>
            <consortium name="The Broad Institute Genomics Platform"/>
            <consortium name="The Broad Institute Genome Sequencing Center for Infectious Disease"/>
            <person name="Wu L."/>
            <person name="Ma J."/>
        </authorList>
    </citation>
    <scope>NUCLEOTIDE SEQUENCE [LARGE SCALE GENOMIC DNA]</scope>
    <source>
        <strain evidence="8">JCM 30846</strain>
    </source>
</reference>
<evidence type="ECO:0000259" key="6">
    <source>
        <dbReference type="Pfam" id="PF08546"/>
    </source>
</evidence>
<dbReference type="RefSeq" id="WP_345641606.1">
    <property type="nucleotide sequence ID" value="NZ_BAABEP010000003.1"/>
</dbReference>
<dbReference type="NCBIfam" id="TIGR00745">
    <property type="entry name" value="apbA_panE"/>
    <property type="match status" value="1"/>
</dbReference>
<evidence type="ECO:0000259" key="5">
    <source>
        <dbReference type="Pfam" id="PF02558"/>
    </source>
</evidence>
<evidence type="ECO:0000313" key="8">
    <source>
        <dbReference type="Proteomes" id="UP001499884"/>
    </source>
</evidence>
<keyword evidence="4" id="KW-0566">Pantothenate biosynthesis</keyword>
<proteinExistence type="inferred from homology"/>
<dbReference type="InterPro" id="IPR013332">
    <property type="entry name" value="KPR_N"/>
</dbReference>
<sequence length="347" mass="36393">MSGPDAAGPRAEYTVVGCGAIGGTLAFHLAEAGHTVHVVDTDTAHVAALRERGLTLRGPDGERTVPVAATTPDALDHTPRRVLLCVKAQATAVAADWLAPRLAPDGWVVSLQNGLNEGLIAERVGAHRTVGAFVNLFADVVAPGVVQDGGAGALVVGELDGSPSERVGALVADLAAWGPARATGNVSGYLWSKLAFGTMLTATALVDAPMARVIDVHRPLMYALAAEVEAVAAAEGHTLEPFDAYDPAAYLPGAPRELRESATDTLVAWLAGQAKDRSGIWRDIAVRHRPVEVHHHYRPVQEAAARHGVPVPLLGRLLTMLAEVESGERPMAPDNLTDLYDPATPRK</sequence>
<comment type="pathway">
    <text evidence="4">Cofactor biosynthesis; (R)-pantothenate biosynthesis; (R)-pantoate from 3-methyl-2-oxobutanoate: step 2/2.</text>
</comment>
<evidence type="ECO:0000256" key="4">
    <source>
        <dbReference type="RuleBase" id="RU362068"/>
    </source>
</evidence>
<feature type="domain" description="Ketopantoate reductase N-terminal" evidence="5">
    <location>
        <begin position="14"/>
        <end position="160"/>
    </location>
</feature>
<dbReference type="EC" id="1.1.1.169" evidence="4"/>
<dbReference type="Gene3D" id="1.10.1040.10">
    <property type="entry name" value="N-(1-d-carboxylethyl)-l-norvaline Dehydrogenase, domain 2"/>
    <property type="match status" value="1"/>
</dbReference>
<dbReference type="InterPro" id="IPR008927">
    <property type="entry name" value="6-PGluconate_DH-like_C_sf"/>
</dbReference>